<dbReference type="Proteomes" id="UP001177670">
    <property type="component" value="Unassembled WGS sequence"/>
</dbReference>
<feature type="region of interest" description="Disordered" evidence="1">
    <location>
        <begin position="22"/>
        <end position="75"/>
    </location>
</feature>
<keyword evidence="3" id="KW-1185">Reference proteome</keyword>
<feature type="compositionally biased region" description="Basic and acidic residues" evidence="1">
    <location>
        <begin position="47"/>
        <end position="57"/>
    </location>
</feature>
<proteinExistence type="predicted"/>
<reference evidence="2" key="1">
    <citation type="submission" date="2021-10" db="EMBL/GenBank/DDBJ databases">
        <title>Melipona bicolor Genome sequencing and assembly.</title>
        <authorList>
            <person name="Araujo N.S."/>
            <person name="Arias M.C."/>
        </authorList>
    </citation>
    <scope>NUCLEOTIDE SEQUENCE</scope>
    <source>
        <strain evidence="2">USP_2M_L1-L4_2017</strain>
        <tissue evidence="2">Whole body</tissue>
    </source>
</reference>
<comment type="caution">
    <text evidence="2">The sequence shown here is derived from an EMBL/GenBank/DDBJ whole genome shotgun (WGS) entry which is preliminary data.</text>
</comment>
<evidence type="ECO:0000313" key="2">
    <source>
        <dbReference type="EMBL" id="KAK1126779.1"/>
    </source>
</evidence>
<organism evidence="2 3">
    <name type="scientific">Melipona bicolor</name>
    <dbReference type="NCBI Taxonomy" id="60889"/>
    <lineage>
        <taxon>Eukaryota</taxon>
        <taxon>Metazoa</taxon>
        <taxon>Ecdysozoa</taxon>
        <taxon>Arthropoda</taxon>
        <taxon>Hexapoda</taxon>
        <taxon>Insecta</taxon>
        <taxon>Pterygota</taxon>
        <taxon>Neoptera</taxon>
        <taxon>Endopterygota</taxon>
        <taxon>Hymenoptera</taxon>
        <taxon>Apocrita</taxon>
        <taxon>Aculeata</taxon>
        <taxon>Apoidea</taxon>
        <taxon>Anthophila</taxon>
        <taxon>Apidae</taxon>
        <taxon>Melipona</taxon>
    </lineage>
</organism>
<evidence type="ECO:0000313" key="3">
    <source>
        <dbReference type="Proteomes" id="UP001177670"/>
    </source>
</evidence>
<dbReference type="AlphaFoldDB" id="A0AA40FWP7"/>
<evidence type="ECO:0000256" key="1">
    <source>
        <dbReference type="SAM" id="MobiDB-lite"/>
    </source>
</evidence>
<gene>
    <name evidence="2" type="ORF">K0M31_004402</name>
</gene>
<name>A0AA40FWP7_9HYME</name>
<sequence length="75" mass="8470">MYAQRCGRSSYTDCRVFKLERRRTPPGPVRGNPRTFASLASNPAGECGRRVDERETRGLSGPWASSGARERKKQR</sequence>
<protein>
    <submittedName>
        <fullName evidence="2">Uncharacterized protein</fullName>
    </submittedName>
</protein>
<accession>A0AA40FWP7</accession>
<dbReference type="EMBL" id="JAHYIQ010000013">
    <property type="protein sequence ID" value="KAK1126779.1"/>
    <property type="molecule type" value="Genomic_DNA"/>
</dbReference>